<protein>
    <submittedName>
        <fullName evidence="2">Reverse transcriptase</fullName>
    </submittedName>
</protein>
<feature type="non-terminal residue" evidence="2">
    <location>
        <position position="1"/>
    </location>
</feature>
<evidence type="ECO:0000313" key="3">
    <source>
        <dbReference type="Proteomes" id="UP000265520"/>
    </source>
</evidence>
<dbReference type="InterPro" id="IPR013103">
    <property type="entry name" value="RVT_2"/>
</dbReference>
<evidence type="ECO:0000259" key="1">
    <source>
        <dbReference type="Pfam" id="PF07727"/>
    </source>
</evidence>
<dbReference type="Pfam" id="PF07727">
    <property type="entry name" value="RVT_2"/>
    <property type="match status" value="1"/>
</dbReference>
<sequence>TPYDEVTNEGDLVHLAFLADDEPVNVIEALKNPKWTNAMEEELEAIEKNGTWSLTDLPPNKKAIAVKWVYKIKMSPQGEITRHKARLVAKGFLQKEGIDYDEVYAPVARIETVRLIVGIANINNWSIHQMDVKCAFLNGPLSEEVFVMQPPGFEVKNQMTKVYKLHKALCGLKQAPRAWNKRIDGYLIDIGFAKCVTEHGVYVKRDIRRGVLILCLYVDDLSITGSSENYI</sequence>
<dbReference type="AlphaFoldDB" id="A0A392PM14"/>
<organism evidence="2 3">
    <name type="scientific">Trifolium medium</name>
    <dbReference type="NCBI Taxonomy" id="97028"/>
    <lineage>
        <taxon>Eukaryota</taxon>
        <taxon>Viridiplantae</taxon>
        <taxon>Streptophyta</taxon>
        <taxon>Embryophyta</taxon>
        <taxon>Tracheophyta</taxon>
        <taxon>Spermatophyta</taxon>
        <taxon>Magnoliopsida</taxon>
        <taxon>eudicotyledons</taxon>
        <taxon>Gunneridae</taxon>
        <taxon>Pentapetalae</taxon>
        <taxon>rosids</taxon>
        <taxon>fabids</taxon>
        <taxon>Fabales</taxon>
        <taxon>Fabaceae</taxon>
        <taxon>Papilionoideae</taxon>
        <taxon>50 kb inversion clade</taxon>
        <taxon>NPAAA clade</taxon>
        <taxon>Hologalegina</taxon>
        <taxon>IRL clade</taxon>
        <taxon>Trifolieae</taxon>
        <taxon>Trifolium</taxon>
    </lineage>
</organism>
<keyword evidence="2" id="KW-0808">Transferase</keyword>
<keyword evidence="3" id="KW-1185">Reference proteome</keyword>
<keyword evidence="2" id="KW-0548">Nucleotidyltransferase</keyword>
<feature type="non-terminal residue" evidence="2">
    <location>
        <position position="231"/>
    </location>
</feature>
<reference evidence="2 3" key="1">
    <citation type="journal article" date="2018" name="Front. Plant Sci.">
        <title>Red Clover (Trifolium pratense) and Zigzag Clover (T. medium) - A Picture of Genomic Similarities and Differences.</title>
        <authorList>
            <person name="Dluhosova J."/>
            <person name="Istvanek J."/>
            <person name="Nedelnik J."/>
            <person name="Repkova J."/>
        </authorList>
    </citation>
    <scope>NUCLEOTIDE SEQUENCE [LARGE SCALE GENOMIC DNA]</scope>
    <source>
        <strain evidence="3">cv. 10/8</strain>
        <tissue evidence="2">Leaf</tissue>
    </source>
</reference>
<feature type="domain" description="Reverse transcriptase Ty1/copia-type" evidence="1">
    <location>
        <begin position="49"/>
        <end position="228"/>
    </location>
</feature>
<proteinExistence type="predicted"/>
<dbReference type="SUPFAM" id="SSF56672">
    <property type="entry name" value="DNA/RNA polymerases"/>
    <property type="match status" value="1"/>
</dbReference>
<dbReference type="Proteomes" id="UP000265520">
    <property type="component" value="Unassembled WGS sequence"/>
</dbReference>
<accession>A0A392PM14</accession>
<comment type="caution">
    <text evidence="2">The sequence shown here is derived from an EMBL/GenBank/DDBJ whole genome shotgun (WGS) entry which is preliminary data.</text>
</comment>
<evidence type="ECO:0000313" key="2">
    <source>
        <dbReference type="EMBL" id="MCI12346.1"/>
    </source>
</evidence>
<name>A0A392PM14_9FABA</name>
<keyword evidence="2" id="KW-0695">RNA-directed DNA polymerase</keyword>
<dbReference type="InterPro" id="IPR043502">
    <property type="entry name" value="DNA/RNA_pol_sf"/>
</dbReference>
<dbReference type="GO" id="GO:0003964">
    <property type="term" value="F:RNA-directed DNA polymerase activity"/>
    <property type="evidence" value="ECO:0007669"/>
    <property type="project" value="UniProtKB-KW"/>
</dbReference>
<dbReference type="EMBL" id="LXQA010083811">
    <property type="protein sequence ID" value="MCI12346.1"/>
    <property type="molecule type" value="Genomic_DNA"/>
</dbReference>